<dbReference type="Proteomes" id="UP000503336">
    <property type="component" value="Chromosome"/>
</dbReference>
<keyword evidence="3" id="KW-0449">Lipoprotein</keyword>
<evidence type="ECO:0000256" key="1">
    <source>
        <dbReference type="ARBA" id="ARBA00010634"/>
    </source>
</evidence>
<dbReference type="AlphaFoldDB" id="A0A7L5BZY4"/>
<evidence type="ECO:0000313" key="4">
    <source>
        <dbReference type="Proteomes" id="UP000503336"/>
    </source>
</evidence>
<dbReference type="PANTHER" id="PTHR30035:SF3">
    <property type="entry name" value="INTERMEMBRANE PHOSPHOLIPID TRANSPORT SYSTEM LIPOPROTEIN MLAA"/>
    <property type="match status" value="1"/>
</dbReference>
<dbReference type="PANTHER" id="PTHR30035">
    <property type="entry name" value="LIPOPROTEIN VACJ-RELATED"/>
    <property type="match status" value="1"/>
</dbReference>
<comment type="similarity">
    <text evidence="1">Belongs to the MlaA family.</text>
</comment>
<dbReference type="PRINTS" id="PR01805">
    <property type="entry name" value="VACJLIPOPROT"/>
</dbReference>
<protein>
    <submittedName>
        <fullName evidence="3">VacJ family lipoprotein</fullName>
    </submittedName>
</protein>
<dbReference type="Pfam" id="PF04333">
    <property type="entry name" value="MlaA"/>
    <property type="match status" value="1"/>
</dbReference>
<dbReference type="GO" id="GO:0016020">
    <property type="term" value="C:membrane"/>
    <property type="evidence" value="ECO:0007669"/>
    <property type="project" value="InterPro"/>
</dbReference>
<dbReference type="EMBL" id="CP049056">
    <property type="protein sequence ID" value="QIE57041.1"/>
    <property type="molecule type" value="Genomic_DNA"/>
</dbReference>
<sequence>MSVERFLAVSRVGVCAAALFSAGCAMTPSVEGALIADPYEDANRAFHGFNKDVDTLVLRPVAEGYDLFTPALVKHLVKNELEYLRLPAIFLNRVMQGNIEEAGAALARFALNTTIGAVGLLDPATEFGLPHEPTDFGVTLALWGADEGVYHELPVFGPRTTRDMTGLFASFVLDPTILITFGFVDVPGVVTAIDYSRTGIQPVVIRYENADLVDQILYETDDSYVSVRTGYVQSRRQFVAGETSVEQLPDIFGDASVQ</sequence>
<evidence type="ECO:0000256" key="2">
    <source>
        <dbReference type="ARBA" id="ARBA00022729"/>
    </source>
</evidence>
<proteinExistence type="inferred from homology"/>
<evidence type="ECO:0000313" key="3">
    <source>
        <dbReference type="EMBL" id="QIE57041.1"/>
    </source>
</evidence>
<dbReference type="RefSeq" id="WP_165101240.1">
    <property type="nucleotide sequence ID" value="NZ_CP049056.1"/>
</dbReference>
<dbReference type="PROSITE" id="PS51257">
    <property type="entry name" value="PROKAR_LIPOPROTEIN"/>
    <property type="match status" value="1"/>
</dbReference>
<dbReference type="InterPro" id="IPR007428">
    <property type="entry name" value="MlaA"/>
</dbReference>
<reference evidence="3 4" key="1">
    <citation type="submission" date="2020-02" db="EMBL/GenBank/DDBJ databases">
        <title>complete genome sequence of Rhodobacteraceae bacterium.</title>
        <authorList>
            <person name="Park J."/>
            <person name="Kim Y.-S."/>
            <person name="Kim K.-H."/>
        </authorList>
    </citation>
    <scope>NUCLEOTIDE SEQUENCE [LARGE SCALE GENOMIC DNA]</scope>
    <source>
        <strain evidence="3 4">RR4-56</strain>
    </source>
</reference>
<organism evidence="3 4">
    <name type="scientific">Pikeienuella piscinae</name>
    <dbReference type="NCBI Taxonomy" id="2748098"/>
    <lineage>
        <taxon>Bacteria</taxon>
        <taxon>Pseudomonadati</taxon>
        <taxon>Pseudomonadota</taxon>
        <taxon>Alphaproteobacteria</taxon>
        <taxon>Rhodobacterales</taxon>
        <taxon>Paracoccaceae</taxon>
        <taxon>Pikeienuella</taxon>
    </lineage>
</organism>
<dbReference type="KEGG" id="hdh:G5B40_17305"/>
<keyword evidence="2" id="KW-0732">Signal</keyword>
<dbReference type="GO" id="GO:0120010">
    <property type="term" value="P:intermembrane phospholipid transfer"/>
    <property type="evidence" value="ECO:0007669"/>
    <property type="project" value="TreeGrafter"/>
</dbReference>
<name>A0A7L5BZY4_9RHOB</name>
<gene>
    <name evidence="3" type="ORF">G5B40_17305</name>
</gene>
<accession>A0A7L5BZY4</accession>
<keyword evidence="4" id="KW-1185">Reference proteome</keyword>